<keyword evidence="2" id="KW-0689">Ribosomal protein</keyword>
<dbReference type="Proteomes" id="UP000186383">
    <property type="component" value="Unassembled WGS sequence"/>
</dbReference>
<dbReference type="InterPro" id="IPR050574">
    <property type="entry name" value="HPF/YfiA_ribosome-assoc"/>
</dbReference>
<dbReference type="NCBIfam" id="TIGR00741">
    <property type="entry name" value="yfiA"/>
    <property type="match status" value="1"/>
</dbReference>
<comment type="caution">
    <text evidence="2">The sequence shown here is derived from an EMBL/GenBank/DDBJ whole genome shotgun (WGS) entry which is preliminary data.</text>
</comment>
<reference evidence="2 3" key="1">
    <citation type="journal article" date="2015" name="Nature">
        <title>rRNA introns, odd ribosomes, and small enigmatic genomes across a large radiation of phyla.</title>
        <authorList>
            <person name="Brown C.T."/>
            <person name="Hug L.A."/>
            <person name="Thomas B.C."/>
            <person name="Sharon I."/>
            <person name="Castelle C.J."/>
            <person name="Singh A."/>
            <person name="Wilkins M.J."/>
            <person name="Williams K.H."/>
            <person name="Banfield J.F."/>
        </authorList>
    </citation>
    <scope>NUCLEOTIDE SEQUENCE [LARGE SCALE GENOMIC DNA]</scope>
</reference>
<dbReference type="PANTHER" id="PTHR33231:SF1">
    <property type="entry name" value="30S RIBOSOMAL PROTEIN"/>
    <property type="match status" value="1"/>
</dbReference>
<dbReference type="GO" id="GO:0043024">
    <property type="term" value="F:ribosomal small subunit binding"/>
    <property type="evidence" value="ECO:0007669"/>
    <property type="project" value="TreeGrafter"/>
</dbReference>
<keyword evidence="2" id="KW-0687">Ribonucleoprotein</keyword>
<dbReference type="Pfam" id="PF02482">
    <property type="entry name" value="Ribosomal_S30AE"/>
    <property type="match status" value="1"/>
</dbReference>
<sequence length="132" mass="15228">MKINLQGKNMELTPAIRDYVIKRVTNLEKLLKNIEENGGEVSAKFEVSKSTNHHKAGYVFHSDCLINIKGDEFYSSADEEDLYASIDAVKESLYREINKNKDRRQTLFHRGARSVKKMLKGLSKRNPFTSKY</sequence>
<dbReference type="PANTHER" id="PTHR33231">
    <property type="entry name" value="30S RIBOSOMAL PROTEIN"/>
    <property type="match status" value="1"/>
</dbReference>
<gene>
    <name evidence="2" type="ORF">UR88_C0016G0004</name>
</gene>
<organism evidence="2 3">
    <name type="scientific">Candidatus Nomurabacteria bacterium GW2011_GWA1_35_8</name>
    <dbReference type="NCBI Taxonomy" id="1618727"/>
    <lineage>
        <taxon>Bacteria</taxon>
        <taxon>Candidatus Nomuraibacteriota</taxon>
    </lineage>
</organism>
<protein>
    <submittedName>
        <fullName evidence="2">SSU ribosomal protein S30P</fullName>
    </submittedName>
</protein>
<name>A0A0G0CUJ9_9BACT</name>
<dbReference type="GO" id="GO:0045900">
    <property type="term" value="P:negative regulation of translational elongation"/>
    <property type="evidence" value="ECO:0007669"/>
    <property type="project" value="TreeGrafter"/>
</dbReference>
<dbReference type="CDD" id="cd00552">
    <property type="entry name" value="RaiA"/>
    <property type="match status" value="1"/>
</dbReference>
<dbReference type="EMBL" id="LBQW01000016">
    <property type="protein sequence ID" value="KKP85484.1"/>
    <property type="molecule type" value="Genomic_DNA"/>
</dbReference>
<dbReference type="InterPro" id="IPR003489">
    <property type="entry name" value="RHF/RaiA"/>
</dbReference>
<dbReference type="AlphaFoldDB" id="A0A0G0CUJ9"/>
<proteinExistence type="predicted"/>
<evidence type="ECO:0000313" key="3">
    <source>
        <dbReference type="Proteomes" id="UP000186383"/>
    </source>
</evidence>
<keyword evidence="1" id="KW-0810">Translation regulation</keyword>
<evidence type="ECO:0000313" key="2">
    <source>
        <dbReference type="EMBL" id="KKP85484.1"/>
    </source>
</evidence>
<dbReference type="SUPFAM" id="SSF69754">
    <property type="entry name" value="Ribosome binding protein Y (YfiA homologue)"/>
    <property type="match status" value="1"/>
</dbReference>
<dbReference type="GO" id="GO:0022627">
    <property type="term" value="C:cytosolic small ribosomal subunit"/>
    <property type="evidence" value="ECO:0007669"/>
    <property type="project" value="TreeGrafter"/>
</dbReference>
<evidence type="ECO:0000256" key="1">
    <source>
        <dbReference type="ARBA" id="ARBA00022845"/>
    </source>
</evidence>
<dbReference type="Gene3D" id="3.30.160.100">
    <property type="entry name" value="Ribosome hibernation promotion factor-like"/>
    <property type="match status" value="1"/>
</dbReference>
<accession>A0A0G0CUJ9</accession>
<dbReference type="InterPro" id="IPR036567">
    <property type="entry name" value="RHF-like"/>
</dbReference>